<reference evidence="8 9" key="1">
    <citation type="submission" date="2013-04" db="EMBL/GenBank/DDBJ databases">
        <title>The Genome Sequence of Treponema maltophilum ATCC 51939.</title>
        <authorList>
            <consortium name="The Broad Institute Genomics Platform"/>
            <person name="Earl A."/>
            <person name="Ward D."/>
            <person name="Feldgarden M."/>
            <person name="Gevers D."/>
            <person name="Leonetti C."/>
            <person name="Blanton J.M."/>
            <person name="Dewhirst F.E."/>
            <person name="Izard J."/>
            <person name="Walker B."/>
            <person name="Young S."/>
            <person name="Zeng Q."/>
            <person name="Gargeya S."/>
            <person name="Fitzgerald M."/>
            <person name="Haas B."/>
            <person name="Abouelleil A."/>
            <person name="Allen A.W."/>
            <person name="Alvarado L."/>
            <person name="Arachchi H.M."/>
            <person name="Berlin A.M."/>
            <person name="Chapman S.B."/>
            <person name="Gainer-Dewar J."/>
            <person name="Goldberg J."/>
            <person name="Griggs A."/>
            <person name="Gujja S."/>
            <person name="Hansen M."/>
            <person name="Howarth C."/>
            <person name="Imamovic A."/>
            <person name="Ireland A."/>
            <person name="Larimer J."/>
            <person name="McCowan C."/>
            <person name="Murphy C."/>
            <person name="Pearson M."/>
            <person name="Poon T.W."/>
            <person name="Priest M."/>
            <person name="Roberts A."/>
            <person name="Saif S."/>
            <person name="Shea T."/>
            <person name="Sisk P."/>
            <person name="Sykes S."/>
            <person name="Wortman J."/>
            <person name="Nusbaum C."/>
            <person name="Birren B."/>
        </authorList>
    </citation>
    <scope>NUCLEOTIDE SEQUENCE [LARGE SCALE GENOMIC DNA]</scope>
    <source>
        <strain evidence="8 9">ATCC 51939</strain>
    </source>
</reference>
<dbReference type="InterPro" id="IPR006059">
    <property type="entry name" value="SBP"/>
</dbReference>
<dbReference type="HOGENOM" id="CLU_031285_12_3_12"/>
<organism evidence="8 9">
    <name type="scientific">Treponema maltophilum ATCC 51939</name>
    <dbReference type="NCBI Taxonomy" id="1125699"/>
    <lineage>
        <taxon>Bacteria</taxon>
        <taxon>Pseudomonadati</taxon>
        <taxon>Spirochaetota</taxon>
        <taxon>Spirochaetia</taxon>
        <taxon>Spirochaetales</taxon>
        <taxon>Treponemataceae</taxon>
        <taxon>Treponema</taxon>
    </lineage>
</organism>
<dbReference type="PATRIC" id="fig|1125699.3.peg.23"/>
<keyword evidence="4" id="KW-0732">Signal</keyword>
<dbReference type="RefSeq" id="WP_016524335.1">
    <property type="nucleotide sequence ID" value="NZ_KE332518.1"/>
</dbReference>
<comment type="caution">
    <text evidence="8">The sequence shown here is derived from an EMBL/GenBank/DDBJ whole genome shotgun (WGS) entry which is preliminary data.</text>
</comment>
<comment type="subcellular location">
    <subcellularLocation>
        <location evidence="1">Periplasm</location>
    </subcellularLocation>
</comment>
<keyword evidence="6" id="KW-0564">Palmitate</keyword>
<dbReference type="AlphaFoldDB" id="S3K1B6"/>
<sequence>MKKIAVGLCVFFLVFGWLFANGQKESEGRAGTIELSLMMPQSSWRDVYADMAAAVKADTGYSVEFQVIPADQFYPLLQTKLATGEVPDIVKYNVPTNNTEMNANETMVDLSNEPWISRLVNPNILKDPQSGKIFALPIESSTFFGGIYYNKAVLKKLGIPDKQPTTWDELLNILRKIKQSGTGIVPVACSEKESWTTQIFMTLGFPISIADKPQIWNQLLTNKIKWSQIPEFKTILDRYNTLFKEGLVNKDHLSFTYDMAKEAVASGEAAMMINGEWVIIDILAKWPNAEIGCWNIPFTDNCDLIATGNYVGGFFVPKKGNSAEARKFLEIWSRPKYQNMLFAAFPGFPGLSDVNGGNVPPAVQNIVDTYIKTGKYVYEMNATMNVASPILSELWKYYVEMTAGMKTPEQVLKAWDVLYTDYMKARKESGF</sequence>
<name>S3K1B6_TREMA</name>
<dbReference type="Pfam" id="PF01547">
    <property type="entry name" value="SBP_bac_1"/>
    <property type="match status" value="1"/>
</dbReference>
<keyword evidence="5" id="KW-0472">Membrane</keyword>
<proteinExistence type="inferred from homology"/>
<dbReference type="EMBL" id="ATFF01000002">
    <property type="protein sequence ID" value="EPF32038.1"/>
    <property type="molecule type" value="Genomic_DNA"/>
</dbReference>
<dbReference type="GO" id="GO:0042597">
    <property type="term" value="C:periplasmic space"/>
    <property type="evidence" value="ECO:0007669"/>
    <property type="project" value="UniProtKB-SubCell"/>
</dbReference>
<dbReference type="Proteomes" id="UP000014541">
    <property type="component" value="Unassembled WGS sequence"/>
</dbReference>
<evidence type="ECO:0000256" key="4">
    <source>
        <dbReference type="ARBA" id="ARBA00022729"/>
    </source>
</evidence>
<evidence type="ECO:0000313" key="8">
    <source>
        <dbReference type="EMBL" id="EPF32038.1"/>
    </source>
</evidence>
<dbReference type="OrthoDB" id="42940at2"/>
<protein>
    <submittedName>
        <fullName evidence="8">Uncharacterized protein</fullName>
    </submittedName>
</protein>
<dbReference type="Gene3D" id="3.40.190.10">
    <property type="entry name" value="Periplasmic binding protein-like II"/>
    <property type="match status" value="2"/>
</dbReference>
<dbReference type="eggNOG" id="COG1653">
    <property type="taxonomic scope" value="Bacteria"/>
</dbReference>
<keyword evidence="7" id="KW-0449">Lipoprotein</keyword>
<dbReference type="STRING" id="1125699.HMPREF9194_00026"/>
<evidence type="ECO:0000256" key="1">
    <source>
        <dbReference type="ARBA" id="ARBA00004418"/>
    </source>
</evidence>
<evidence type="ECO:0000256" key="6">
    <source>
        <dbReference type="ARBA" id="ARBA00023139"/>
    </source>
</evidence>
<dbReference type="PANTHER" id="PTHR43649:SF33">
    <property type="entry name" value="POLYGALACTURONAN_RHAMNOGALACTURONAN-BINDING PROTEIN YTCQ"/>
    <property type="match status" value="1"/>
</dbReference>
<evidence type="ECO:0000256" key="2">
    <source>
        <dbReference type="ARBA" id="ARBA00008520"/>
    </source>
</evidence>
<comment type="similarity">
    <text evidence="2">Belongs to the bacterial solute-binding protein 1 family.</text>
</comment>
<keyword evidence="9" id="KW-1185">Reference proteome</keyword>
<accession>S3K1B6</accession>
<keyword evidence="3" id="KW-1003">Cell membrane</keyword>
<gene>
    <name evidence="8" type="ORF">HMPREF9194_00026</name>
</gene>
<evidence type="ECO:0000256" key="3">
    <source>
        <dbReference type="ARBA" id="ARBA00022475"/>
    </source>
</evidence>
<dbReference type="PANTHER" id="PTHR43649">
    <property type="entry name" value="ARABINOSE-BINDING PROTEIN-RELATED"/>
    <property type="match status" value="1"/>
</dbReference>
<evidence type="ECO:0000256" key="5">
    <source>
        <dbReference type="ARBA" id="ARBA00023136"/>
    </source>
</evidence>
<evidence type="ECO:0000256" key="7">
    <source>
        <dbReference type="ARBA" id="ARBA00023288"/>
    </source>
</evidence>
<dbReference type="InterPro" id="IPR050490">
    <property type="entry name" value="Bact_solute-bd_prot1"/>
</dbReference>
<dbReference type="SUPFAM" id="SSF53850">
    <property type="entry name" value="Periplasmic binding protein-like II"/>
    <property type="match status" value="1"/>
</dbReference>
<evidence type="ECO:0000313" key="9">
    <source>
        <dbReference type="Proteomes" id="UP000014541"/>
    </source>
</evidence>